<organism evidence="1 2">
    <name type="scientific">Gardnerella pickettii JCP8017A</name>
    <dbReference type="NCBI Taxonomy" id="1261062"/>
    <lineage>
        <taxon>Bacteria</taxon>
        <taxon>Bacillati</taxon>
        <taxon>Actinomycetota</taxon>
        <taxon>Actinomycetes</taxon>
        <taxon>Bifidobacteriales</taxon>
        <taxon>Bifidobacteriaceae</taxon>
        <taxon>Gardnerella</taxon>
        <taxon>Gardnerella pickettii</taxon>
    </lineage>
</organism>
<feature type="non-terminal residue" evidence="1">
    <location>
        <position position="56"/>
    </location>
</feature>
<evidence type="ECO:0000313" key="1">
    <source>
        <dbReference type="EMBL" id="EPI53478.1"/>
    </source>
</evidence>
<evidence type="ECO:0000313" key="2">
    <source>
        <dbReference type="Proteomes" id="UP000015779"/>
    </source>
</evidence>
<name>T2PM67_9BIFI</name>
<dbReference type="HOGENOM" id="CLU_212357_0_0_11"/>
<dbReference type="EMBL" id="ATJN01000002">
    <property type="protein sequence ID" value="EPI53478.1"/>
    <property type="molecule type" value="Genomic_DNA"/>
</dbReference>
<dbReference type="Proteomes" id="UP000015779">
    <property type="component" value="Unassembled WGS sequence"/>
</dbReference>
<proteinExistence type="predicted"/>
<gene>
    <name evidence="1" type="ORF">HMPREF1577_00057</name>
</gene>
<sequence>MTSYKDATVSIIHLDYANAFIPDVRLNGGDEDGRTICVQPCSDGVPIDDESTEVWL</sequence>
<dbReference type="AlphaFoldDB" id="T2PM67"/>
<reference evidence="1 2" key="1">
    <citation type="submission" date="2013-06" db="EMBL/GenBank/DDBJ databases">
        <authorList>
            <person name="Weinstock G."/>
            <person name="Sodergren E."/>
            <person name="Lobos E.A."/>
            <person name="Fulton L."/>
            <person name="Fulton R."/>
            <person name="Courtney L."/>
            <person name="Fronick C."/>
            <person name="O'Laughlin M."/>
            <person name="Godfrey J."/>
            <person name="Wilson R.M."/>
            <person name="Miner T."/>
            <person name="Farmer C."/>
            <person name="Delehaunty K."/>
            <person name="Cordes M."/>
            <person name="Minx P."/>
            <person name="Tomlinson C."/>
            <person name="Chen J."/>
            <person name="Wollam A."/>
            <person name="Pepin K.H."/>
            <person name="Bhonagiri V."/>
            <person name="Zhang X."/>
            <person name="Warren W."/>
            <person name="Mitreva M."/>
            <person name="Mardis E.R."/>
            <person name="Wilson R.K."/>
        </authorList>
    </citation>
    <scope>NUCLEOTIDE SEQUENCE [LARGE SCALE GENOMIC DNA]</scope>
    <source>
        <strain evidence="1 2">JCP8017A</strain>
    </source>
</reference>
<protein>
    <submittedName>
        <fullName evidence="1">Uncharacterized protein</fullName>
    </submittedName>
</protein>
<comment type="caution">
    <text evidence="1">The sequence shown here is derived from an EMBL/GenBank/DDBJ whole genome shotgun (WGS) entry which is preliminary data.</text>
</comment>
<accession>T2PM67</accession>